<keyword evidence="6" id="KW-0496">Mitochondrion</keyword>
<dbReference type="PANTHER" id="PTHR11715:SF42">
    <property type="entry name" value="GLYCINE CLEAVAGE SYSTEM H PROTEIN, MITOCHONDRIAL"/>
    <property type="match status" value="1"/>
</dbReference>
<dbReference type="InterPro" id="IPR033753">
    <property type="entry name" value="GCV_H/Fam206"/>
</dbReference>
<dbReference type="InterPro" id="IPR000089">
    <property type="entry name" value="Biotin_lipoyl"/>
</dbReference>
<feature type="domain" description="Lipoyl-binding" evidence="9">
    <location>
        <begin position="210"/>
        <end position="285"/>
    </location>
</feature>
<gene>
    <name evidence="10" type="ORF">EI555_021560</name>
</gene>
<evidence type="ECO:0000256" key="5">
    <source>
        <dbReference type="ARBA" id="ARBA00022946"/>
    </source>
</evidence>
<evidence type="ECO:0000256" key="7">
    <source>
        <dbReference type="ARBA" id="ARBA00033419"/>
    </source>
</evidence>
<protein>
    <recommendedName>
        <fullName evidence="3">Glycine cleavage system H protein, mitochondrial</fullName>
    </recommendedName>
    <alternativeName>
        <fullName evidence="7">Lipoic acid-containing protein</fullName>
    </alternativeName>
</protein>
<dbReference type="EMBL" id="RWIC01001310">
    <property type="protein sequence ID" value="TKC36393.1"/>
    <property type="molecule type" value="Genomic_DNA"/>
</dbReference>
<dbReference type="InterPro" id="IPR003016">
    <property type="entry name" value="2-oxoA_DH_lipoyl-BS"/>
</dbReference>
<dbReference type="Pfam" id="PF01597">
    <property type="entry name" value="GCV_H"/>
    <property type="match status" value="1"/>
</dbReference>
<evidence type="ECO:0000256" key="2">
    <source>
        <dbReference type="ARBA" id="ARBA00009249"/>
    </source>
</evidence>
<keyword evidence="4" id="KW-0450">Lipoyl</keyword>
<dbReference type="PROSITE" id="PS50968">
    <property type="entry name" value="BIOTINYL_LIPOYL"/>
    <property type="match status" value="1"/>
</dbReference>
<dbReference type="Proteomes" id="UP000308365">
    <property type="component" value="Unassembled WGS sequence"/>
</dbReference>
<accession>A0A4U1EJU7</accession>
<comment type="subcellular location">
    <subcellularLocation>
        <location evidence="1">Mitochondrion</location>
    </subcellularLocation>
</comment>
<evidence type="ECO:0000256" key="8">
    <source>
        <dbReference type="ARBA" id="ARBA00046240"/>
    </source>
</evidence>
<sequence length="309" mass="34307">MMNPDLYGAAITHLNLILIKLLKAADPGISLNRLFLKASKEKNDPKDRILSLEFHIKTTGKMNAILNKPINHTHSEAALFSLLPPQVSGDTLTPDYLEQDVKKSSILSVQFPKAAMTVHDFSTRNINDHVHKFQHEQKHFPEYDHDASVIRRYELGQFLCQDTQLIKTCQGSAKDSHSNPAAEDSPDGIQIGTGEVEQDRCEWVPTENGVGTVGMSNFAQEALGGVYRSLPEVGTKLNQREEVGALESVKAAGELYSPLSGEVTEMHEALAENPGLEDGWLIKVTLRNPSQLDELMSEEAYEKYIKSIE</sequence>
<dbReference type="GO" id="GO:0009249">
    <property type="term" value="P:protein lipoylation"/>
    <property type="evidence" value="ECO:0007669"/>
    <property type="project" value="TreeGrafter"/>
</dbReference>
<dbReference type="GO" id="GO:0005960">
    <property type="term" value="C:glycine cleavage complex"/>
    <property type="evidence" value="ECO:0007669"/>
    <property type="project" value="InterPro"/>
</dbReference>
<dbReference type="InterPro" id="IPR002930">
    <property type="entry name" value="GCV_H"/>
</dbReference>
<dbReference type="CDD" id="cd06848">
    <property type="entry name" value="GCS_H"/>
    <property type="match status" value="1"/>
</dbReference>
<dbReference type="InterPro" id="IPR011053">
    <property type="entry name" value="Single_hybrid_motif"/>
</dbReference>
<dbReference type="Gene3D" id="2.40.50.100">
    <property type="match status" value="1"/>
</dbReference>
<dbReference type="PANTHER" id="PTHR11715">
    <property type="entry name" value="GLYCINE CLEAVAGE SYSTEM H PROTEIN"/>
    <property type="match status" value="1"/>
</dbReference>
<comment type="similarity">
    <text evidence="2">Belongs to the GcvH family.</text>
</comment>
<proteinExistence type="inferred from homology"/>
<organism evidence="10 11">
    <name type="scientific">Monodon monoceros</name>
    <name type="common">Narwhal</name>
    <name type="synonym">Ceratodon monodon</name>
    <dbReference type="NCBI Taxonomy" id="40151"/>
    <lineage>
        <taxon>Eukaryota</taxon>
        <taxon>Metazoa</taxon>
        <taxon>Chordata</taxon>
        <taxon>Craniata</taxon>
        <taxon>Vertebrata</taxon>
        <taxon>Euteleostomi</taxon>
        <taxon>Mammalia</taxon>
        <taxon>Eutheria</taxon>
        <taxon>Laurasiatheria</taxon>
        <taxon>Artiodactyla</taxon>
        <taxon>Whippomorpha</taxon>
        <taxon>Cetacea</taxon>
        <taxon>Odontoceti</taxon>
        <taxon>Monodontidae</taxon>
        <taxon>Monodon</taxon>
    </lineage>
</organism>
<evidence type="ECO:0000256" key="3">
    <source>
        <dbReference type="ARBA" id="ARBA00018130"/>
    </source>
</evidence>
<dbReference type="PROSITE" id="PS00189">
    <property type="entry name" value="LIPOYL"/>
    <property type="match status" value="1"/>
</dbReference>
<reference evidence="11" key="1">
    <citation type="journal article" date="2019" name="IScience">
        <title>Narwhal Genome Reveals Long-Term Low Genetic Diversity despite Current Large Abundance Size.</title>
        <authorList>
            <person name="Westbury M.V."/>
            <person name="Petersen B."/>
            <person name="Garde E."/>
            <person name="Heide-Jorgensen M.P."/>
            <person name="Lorenzen E.D."/>
        </authorList>
    </citation>
    <scope>NUCLEOTIDE SEQUENCE [LARGE SCALE GENOMIC DNA]</scope>
</reference>
<feature type="non-terminal residue" evidence="10">
    <location>
        <position position="309"/>
    </location>
</feature>
<evidence type="ECO:0000256" key="6">
    <source>
        <dbReference type="ARBA" id="ARBA00023128"/>
    </source>
</evidence>
<dbReference type="GO" id="GO:0019464">
    <property type="term" value="P:glycine decarboxylation via glycine cleavage system"/>
    <property type="evidence" value="ECO:0007669"/>
    <property type="project" value="InterPro"/>
</dbReference>
<evidence type="ECO:0000259" key="9">
    <source>
        <dbReference type="PROSITE" id="PS50968"/>
    </source>
</evidence>
<name>A0A4U1EJU7_MONMO</name>
<evidence type="ECO:0000313" key="10">
    <source>
        <dbReference type="EMBL" id="TKC36393.1"/>
    </source>
</evidence>
<comment type="caution">
    <text evidence="10">The sequence shown here is derived from an EMBL/GenBank/DDBJ whole genome shotgun (WGS) entry which is preliminary data.</text>
</comment>
<dbReference type="GO" id="GO:0005739">
    <property type="term" value="C:mitochondrion"/>
    <property type="evidence" value="ECO:0007669"/>
    <property type="project" value="UniProtKB-SubCell"/>
</dbReference>
<evidence type="ECO:0000256" key="4">
    <source>
        <dbReference type="ARBA" id="ARBA00022823"/>
    </source>
</evidence>
<dbReference type="SUPFAM" id="SSF51230">
    <property type="entry name" value="Single hybrid motif"/>
    <property type="match status" value="1"/>
</dbReference>
<comment type="function">
    <text evidence="8">The glycine cleavage system catalyzes the degradation of glycine. The H protein (GCSH) shuttles the methylamine group of glycine from the P protein (GLDC) to the T protein (GCST). Has a pivotal role in the lipoylation of enzymes involved in cellular energetics such as the mitochondrial dihydrolipoyllysine-residue acetyltransferase component of pyruvate dehydrogenase complex (DLAT), and the mitochondrial dihydrolipoyllysine-residue succinyltransferase component of 2-oxoglutarate dehydrogenase complex (DLST).</text>
</comment>
<evidence type="ECO:0000256" key="1">
    <source>
        <dbReference type="ARBA" id="ARBA00004173"/>
    </source>
</evidence>
<keyword evidence="5" id="KW-0809">Transit peptide</keyword>
<dbReference type="AlphaFoldDB" id="A0A4U1EJU7"/>
<evidence type="ECO:0000313" key="11">
    <source>
        <dbReference type="Proteomes" id="UP000308365"/>
    </source>
</evidence>